<evidence type="ECO:0000313" key="1">
    <source>
        <dbReference type="EMBL" id="CAI9712666.1"/>
    </source>
</evidence>
<accession>A0ACB0FKZ7</accession>
<name>A0ACB0FKZ7_RANTA</name>
<proteinExistence type="predicted"/>
<dbReference type="Proteomes" id="UP001162501">
    <property type="component" value="Chromosome 8"/>
</dbReference>
<reference evidence="1" key="1">
    <citation type="submission" date="2023-05" db="EMBL/GenBank/DDBJ databases">
        <authorList>
            <consortium name="ELIXIR-Norway"/>
        </authorList>
    </citation>
    <scope>NUCLEOTIDE SEQUENCE</scope>
</reference>
<protein>
    <submittedName>
        <fullName evidence="1">Uncharacterized protein</fullName>
    </submittedName>
</protein>
<dbReference type="EMBL" id="OX596092">
    <property type="protein sequence ID" value="CAI9712666.1"/>
    <property type="molecule type" value="Genomic_DNA"/>
</dbReference>
<evidence type="ECO:0000313" key="2">
    <source>
        <dbReference type="Proteomes" id="UP001162501"/>
    </source>
</evidence>
<gene>
    <name evidence="1" type="ORF">MRATA1EN3_LOCUS23879</name>
</gene>
<organism evidence="1 2">
    <name type="scientific">Rangifer tarandus platyrhynchus</name>
    <name type="common">Svalbard reindeer</name>
    <dbReference type="NCBI Taxonomy" id="3082113"/>
    <lineage>
        <taxon>Eukaryota</taxon>
        <taxon>Metazoa</taxon>
        <taxon>Chordata</taxon>
        <taxon>Craniata</taxon>
        <taxon>Vertebrata</taxon>
        <taxon>Euteleostomi</taxon>
        <taxon>Mammalia</taxon>
        <taxon>Eutheria</taxon>
        <taxon>Laurasiatheria</taxon>
        <taxon>Artiodactyla</taxon>
        <taxon>Ruminantia</taxon>
        <taxon>Pecora</taxon>
        <taxon>Cervidae</taxon>
        <taxon>Odocoileinae</taxon>
        <taxon>Rangifer</taxon>
    </lineage>
</organism>
<sequence length="238" mass="26750">MNLNPGSIDKVKTTQFIPLNWEQNQYLRQKTVVRIREMSPAEWEVWSLAYGLLLMFVYRSENGGILQSLFRENHIIGEKGFDFVKSLRYSAVSQGKMCVIILHRMRFSKLSLHLCCILRKKRSHGGLAADSTKSSRCNEEPRATARESPAHSQRKARGADSTKSSRCNEEPRATARESPAHNQGKARGADSTKSSRCHEDPRAAARESPAHNQRKAHGATEADTAAKLINLSKTDPRH</sequence>